<sequence length="47" mass="5656">DYLAKKNFLLVIEWAEKIKKFLPADTIWIKFDFKDKNTRKISIKGLK</sequence>
<accession>X1G079</accession>
<reference evidence="1" key="1">
    <citation type="journal article" date="2014" name="Front. Microbiol.">
        <title>High frequency of phylogenetically diverse reductive dehalogenase-homologous genes in deep subseafloor sedimentary metagenomes.</title>
        <authorList>
            <person name="Kawai M."/>
            <person name="Futagami T."/>
            <person name="Toyoda A."/>
            <person name="Takaki Y."/>
            <person name="Nishi S."/>
            <person name="Hori S."/>
            <person name="Arai W."/>
            <person name="Tsubouchi T."/>
            <person name="Morono Y."/>
            <person name="Uchiyama I."/>
            <person name="Ito T."/>
            <person name="Fujiyama A."/>
            <person name="Inagaki F."/>
            <person name="Takami H."/>
        </authorList>
    </citation>
    <scope>NUCLEOTIDE SEQUENCE</scope>
    <source>
        <strain evidence="1">Expedition CK06-06</strain>
    </source>
</reference>
<dbReference type="EMBL" id="BART01041499">
    <property type="protein sequence ID" value="GAH26428.1"/>
    <property type="molecule type" value="Genomic_DNA"/>
</dbReference>
<proteinExistence type="predicted"/>
<gene>
    <name evidence="1" type="ORF">S01H4_66735</name>
</gene>
<dbReference type="Gene3D" id="3.40.50.300">
    <property type="entry name" value="P-loop containing nucleotide triphosphate hydrolases"/>
    <property type="match status" value="1"/>
</dbReference>
<dbReference type="AlphaFoldDB" id="X1G079"/>
<dbReference type="InterPro" id="IPR027417">
    <property type="entry name" value="P-loop_NTPase"/>
</dbReference>
<protein>
    <submittedName>
        <fullName evidence="1">Uncharacterized protein</fullName>
    </submittedName>
</protein>
<organism evidence="1">
    <name type="scientific">marine sediment metagenome</name>
    <dbReference type="NCBI Taxonomy" id="412755"/>
    <lineage>
        <taxon>unclassified sequences</taxon>
        <taxon>metagenomes</taxon>
        <taxon>ecological metagenomes</taxon>
    </lineage>
</organism>
<evidence type="ECO:0000313" key="1">
    <source>
        <dbReference type="EMBL" id="GAH26428.1"/>
    </source>
</evidence>
<feature type="non-terminal residue" evidence="1">
    <location>
        <position position="1"/>
    </location>
</feature>
<comment type="caution">
    <text evidence="1">The sequence shown here is derived from an EMBL/GenBank/DDBJ whole genome shotgun (WGS) entry which is preliminary data.</text>
</comment>
<name>X1G079_9ZZZZ</name>